<keyword evidence="9" id="KW-0503">Monooxygenase</keyword>
<dbReference type="GO" id="GO:0005506">
    <property type="term" value="F:iron ion binding"/>
    <property type="evidence" value="ECO:0007669"/>
    <property type="project" value="InterPro"/>
</dbReference>
<sequence>MAVTITSVLASVVCVAALRWAWGVLNWVWFRPTRVERCLRQQGFAGKPYRFLVGDWKENTDMLKETRTKPIGLSDAILPRVMPFLHQLVKDYGKNSFMWIGSKPRVNIMNPDQIRDVFMKINEYQKPSHPQLKLLTCGLVSHEGEKWAKHRKIINPAFHQERLKLMIPAFYESCSEMINKWEKVVSVDDRPCELDVWPYLQSLSCDAISRTSFGSNYKEGKRIFDLIKKQTDLTFHVILRAIIIPGYRFLPIQSNRRLKAIDKEIKASLKALINKREKAMSAGEDTKNDLLDLLLESNLSEIKAHGNTKSVGMSSEDVVEECKIFYFAGQETTSVLLTWTMILLAQYPDWQARAREEVAQVFGNKKPDFDGLNHLKVVTMILYEVLRLYPPVTLVNRDVHEEIKLGNLLLPAGVQVSVPAILLHQDPELWGDDASEFKPERFAEGVSKATKSQFSFLPFGGGPRICIGQNFALIEAKMALAMVLRHYSFELSPSYIHAPITVVTLQPQHGAPMILLKMAVTITSVLASIVCVAVLRWAWGVLNWVWFRPKRVERCLRQQGFAGKPYRFLVGDWKESSDMLKEARTKPIGLSDAILPRVMPFLHQVVKDYEFIHVDWAKPRVNIMNPDQIRDVFMKINEYQKPTHPQLKPLACGLASHEGEKWAKHRKIINPAFHQQKLKLMIPALYESCSEMINKWEKVVSVDDRPCELDVWPYLQSLSCDAISRTSFGSNYKEGKRIFDLLTELTDLIIHTILRAIIIPGYRFLPIQSNRRLKAIDKEIKSSIKALVNKREKAMSAGEDTKNDLLDLLLESNLSEIQAHGNTKSVGMSSEDVVDECKIFYFAGQETTSVLLTWTMILLAQYPDWQEHAREEVVQVFGNKKPDFDGLNHLKVVTMILYEVLRLYPPVILLNRDVHEEIKLGNLLLPAGVEVSVPAILLHQDPKLWGDDASEFKPERFAEGVSKATKSQFSFLPFGWGPRICIGQNFALIEAKMALAMILQHYSFELSPSYIHAPRTIITLQPQHGAPMILLFLLRVKMSVTITSVLASIVCVAALRWAWGVLNWVWFRPKRVERCLRQQGFAGKPYRVLVGDWKESSDMLQEARTKPIGLSDAILPRVMPFLHQLVKDYGKNSFMWIGPKPRVNIMNPDQIRDIFMKTNEYQKPTHPQLKPLACGLASHEGEKWAKHRKIINPAFHQEKLKLMIPALYESCSEMINKWEKVVSVDDRPCELDVWPYLQSLSCDAISRTSFGSNYKEGKRIFDLIKELTDLIVHTILRAIMIPGYSIQNGKNTQEKRLCKSLVTMILYEVLRLYPPVILLNRDVHEEIKLGNVLLPAGVQVAVPTILLHQDPKLWGDDASEFKPERFAEGVSKATKSQVSFLPFGWGPRICIGQNFALIEAKMALAMILRHYSFELSPSYIHAPRTIITLQPQHGAPMILRKL</sequence>
<dbReference type="EMBL" id="CAADRP010000491">
    <property type="protein sequence ID" value="VFU29027.1"/>
    <property type="molecule type" value="Genomic_DNA"/>
</dbReference>
<keyword evidence="8 11" id="KW-0408">Iron</keyword>
<dbReference type="PROSITE" id="PS00086">
    <property type="entry name" value="CYTOCHROME_P450"/>
    <property type="match status" value="3"/>
</dbReference>
<evidence type="ECO:0000256" key="5">
    <source>
        <dbReference type="ARBA" id="ARBA00022723"/>
    </source>
</evidence>
<dbReference type="Pfam" id="PF00067">
    <property type="entry name" value="p450"/>
    <property type="match status" value="4"/>
</dbReference>
<dbReference type="InterPro" id="IPR050665">
    <property type="entry name" value="Cytochrome_P450_Monooxygen"/>
</dbReference>
<evidence type="ECO:0000256" key="3">
    <source>
        <dbReference type="ARBA" id="ARBA00022617"/>
    </source>
</evidence>
<evidence type="ECO:0000256" key="10">
    <source>
        <dbReference type="ARBA" id="ARBA00023136"/>
    </source>
</evidence>
<keyword evidence="3 11" id="KW-0349">Heme</keyword>
<keyword evidence="6" id="KW-1133">Transmembrane helix</keyword>
<dbReference type="FunFam" id="1.10.630.10:FF:000029">
    <property type="entry name" value="Cytochrome P450 734A1"/>
    <property type="match status" value="2"/>
</dbReference>
<dbReference type="InterPro" id="IPR036396">
    <property type="entry name" value="Cyt_P450_sf"/>
</dbReference>
<evidence type="ECO:0000256" key="7">
    <source>
        <dbReference type="ARBA" id="ARBA00023002"/>
    </source>
</evidence>
<evidence type="ECO:0000256" key="6">
    <source>
        <dbReference type="ARBA" id="ARBA00022989"/>
    </source>
</evidence>
<keyword evidence="5 11" id="KW-0479">Metal-binding</keyword>
<proteinExistence type="inferred from homology"/>
<reference evidence="12" key="1">
    <citation type="submission" date="2019-03" db="EMBL/GenBank/DDBJ databases">
        <authorList>
            <person name="Mank J."/>
            <person name="Almeida P."/>
        </authorList>
    </citation>
    <scope>NUCLEOTIDE SEQUENCE</scope>
    <source>
        <strain evidence="12">78183</strain>
    </source>
</reference>
<dbReference type="PRINTS" id="PR00463">
    <property type="entry name" value="EP450I"/>
</dbReference>
<evidence type="ECO:0000256" key="8">
    <source>
        <dbReference type="ARBA" id="ARBA00023004"/>
    </source>
</evidence>
<evidence type="ECO:0000256" key="11">
    <source>
        <dbReference type="PIRSR" id="PIRSR602401-1"/>
    </source>
</evidence>
<evidence type="ECO:0000256" key="1">
    <source>
        <dbReference type="ARBA" id="ARBA00004167"/>
    </source>
</evidence>
<dbReference type="PRINTS" id="PR00385">
    <property type="entry name" value="P450"/>
</dbReference>
<feature type="binding site" description="axial binding residue" evidence="11">
    <location>
        <position position="466"/>
    </location>
    <ligand>
        <name>heme</name>
        <dbReference type="ChEBI" id="CHEBI:30413"/>
    </ligand>
    <ligandPart>
        <name>Fe</name>
        <dbReference type="ChEBI" id="CHEBI:18248"/>
    </ligandPart>
</feature>
<dbReference type="InterPro" id="IPR017972">
    <property type="entry name" value="Cyt_P450_CS"/>
</dbReference>
<dbReference type="GO" id="GO:0016705">
    <property type="term" value="F:oxidoreductase activity, acting on paired donors, with incorporation or reduction of molecular oxygen"/>
    <property type="evidence" value="ECO:0007669"/>
    <property type="project" value="InterPro"/>
</dbReference>
<keyword evidence="7" id="KW-0560">Oxidoreductase</keyword>
<dbReference type="PANTHER" id="PTHR24282:SF255">
    <property type="entry name" value="CYTOCHROME P450 72A11-RELATED"/>
    <property type="match status" value="1"/>
</dbReference>
<evidence type="ECO:0000313" key="12">
    <source>
        <dbReference type="EMBL" id="VFU29027.1"/>
    </source>
</evidence>
<dbReference type="PANTHER" id="PTHR24282">
    <property type="entry name" value="CYTOCHROME P450 FAMILY MEMBER"/>
    <property type="match status" value="1"/>
</dbReference>
<evidence type="ECO:0000256" key="9">
    <source>
        <dbReference type="ARBA" id="ARBA00023033"/>
    </source>
</evidence>
<protein>
    <submittedName>
        <fullName evidence="12">Uncharacterized protein</fullName>
    </submittedName>
</protein>
<dbReference type="SUPFAM" id="SSF48264">
    <property type="entry name" value="Cytochrome P450"/>
    <property type="match status" value="3"/>
</dbReference>
<name>A0A6N2KR08_SALVM</name>
<comment type="cofactor">
    <cofactor evidence="11">
        <name>heme</name>
        <dbReference type="ChEBI" id="CHEBI:30413"/>
    </cofactor>
</comment>
<dbReference type="GO" id="GO:0016020">
    <property type="term" value="C:membrane"/>
    <property type="evidence" value="ECO:0007669"/>
    <property type="project" value="UniProtKB-SubCell"/>
</dbReference>
<comment type="similarity">
    <text evidence="2">Belongs to the cytochrome P450 family.</text>
</comment>
<evidence type="ECO:0000256" key="4">
    <source>
        <dbReference type="ARBA" id="ARBA00022692"/>
    </source>
</evidence>
<dbReference type="InterPro" id="IPR002401">
    <property type="entry name" value="Cyt_P450_E_grp-I"/>
</dbReference>
<dbReference type="GO" id="GO:0004497">
    <property type="term" value="F:monooxygenase activity"/>
    <property type="evidence" value="ECO:0007669"/>
    <property type="project" value="UniProtKB-KW"/>
</dbReference>
<dbReference type="Gene3D" id="1.10.630.10">
    <property type="entry name" value="Cytochrome P450"/>
    <property type="match status" value="4"/>
</dbReference>
<gene>
    <name evidence="12" type="ORF">SVIM_LOCUS101282</name>
</gene>
<organism evidence="12">
    <name type="scientific">Salix viminalis</name>
    <name type="common">Common osier</name>
    <name type="synonym">Basket willow</name>
    <dbReference type="NCBI Taxonomy" id="40686"/>
    <lineage>
        <taxon>Eukaryota</taxon>
        <taxon>Viridiplantae</taxon>
        <taxon>Streptophyta</taxon>
        <taxon>Embryophyta</taxon>
        <taxon>Tracheophyta</taxon>
        <taxon>Spermatophyta</taxon>
        <taxon>Magnoliopsida</taxon>
        <taxon>eudicotyledons</taxon>
        <taxon>Gunneridae</taxon>
        <taxon>Pentapetalae</taxon>
        <taxon>rosids</taxon>
        <taxon>fabids</taxon>
        <taxon>Malpighiales</taxon>
        <taxon>Salicaceae</taxon>
        <taxon>Saliceae</taxon>
        <taxon>Salix</taxon>
    </lineage>
</organism>
<comment type="subcellular location">
    <subcellularLocation>
        <location evidence="1">Membrane</location>
        <topology evidence="1">Single-pass membrane protein</topology>
    </subcellularLocation>
</comment>
<accession>A0A6N2KR08</accession>
<keyword evidence="10" id="KW-0472">Membrane</keyword>
<dbReference type="InterPro" id="IPR001128">
    <property type="entry name" value="Cyt_P450"/>
</dbReference>
<dbReference type="CDD" id="cd20642">
    <property type="entry name" value="CYP72"/>
    <property type="match status" value="2"/>
</dbReference>
<evidence type="ECO:0000256" key="2">
    <source>
        <dbReference type="ARBA" id="ARBA00010617"/>
    </source>
</evidence>
<keyword evidence="4" id="KW-0812">Transmembrane</keyword>
<dbReference type="GO" id="GO:0020037">
    <property type="term" value="F:heme binding"/>
    <property type="evidence" value="ECO:0007669"/>
    <property type="project" value="InterPro"/>
</dbReference>